<dbReference type="AlphaFoldDB" id="A0A0L1KFS4"/>
<dbReference type="GO" id="GO:0016020">
    <property type="term" value="C:membrane"/>
    <property type="evidence" value="ECO:0007669"/>
    <property type="project" value="UniProtKB-SubCell"/>
</dbReference>
<evidence type="ECO:0000256" key="1">
    <source>
        <dbReference type="ARBA" id="ARBA00004370"/>
    </source>
</evidence>
<keyword evidence="6" id="KW-0732">Signal</keyword>
<evidence type="ECO:0000256" key="5">
    <source>
        <dbReference type="SAM" id="Phobius"/>
    </source>
</evidence>
<feature type="transmembrane region" description="Helical" evidence="5">
    <location>
        <begin position="297"/>
        <end position="316"/>
    </location>
</feature>
<organism evidence="8 9">
    <name type="scientific">Qipengyuania citrea LAMA 915</name>
    <dbReference type="NCBI Taxonomy" id="1306953"/>
    <lineage>
        <taxon>Bacteria</taxon>
        <taxon>Pseudomonadati</taxon>
        <taxon>Pseudomonadota</taxon>
        <taxon>Alphaproteobacteria</taxon>
        <taxon>Sphingomonadales</taxon>
        <taxon>Erythrobacteraceae</taxon>
        <taxon>Qipengyuania</taxon>
    </lineage>
</organism>
<dbReference type="PANTHER" id="PTHR30566:SF25">
    <property type="entry name" value="INNER MEMBRANE PROTEIN"/>
    <property type="match status" value="1"/>
</dbReference>
<dbReference type="PANTHER" id="PTHR30566">
    <property type="entry name" value="YNAI-RELATED MECHANOSENSITIVE ION CHANNEL"/>
    <property type="match status" value="1"/>
</dbReference>
<gene>
    <name evidence="8" type="ORF">J121_1136</name>
</gene>
<evidence type="ECO:0000256" key="2">
    <source>
        <dbReference type="ARBA" id="ARBA00022692"/>
    </source>
</evidence>
<feature type="transmembrane region" description="Helical" evidence="5">
    <location>
        <begin position="253"/>
        <end position="277"/>
    </location>
</feature>
<evidence type="ECO:0000313" key="9">
    <source>
        <dbReference type="Proteomes" id="UP000037446"/>
    </source>
</evidence>
<dbReference type="SUPFAM" id="SSF50182">
    <property type="entry name" value="Sm-like ribonucleoproteins"/>
    <property type="match status" value="1"/>
</dbReference>
<feature type="transmembrane region" description="Helical" evidence="5">
    <location>
        <begin position="215"/>
        <end position="241"/>
    </location>
</feature>
<dbReference type="Gene3D" id="1.10.287.1260">
    <property type="match status" value="1"/>
</dbReference>
<protein>
    <submittedName>
        <fullName evidence="8">Mechanosensitive ion channel</fullName>
    </submittedName>
</protein>
<evidence type="ECO:0000256" key="6">
    <source>
        <dbReference type="SAM" id="SignalP"/>
    </source>
</evidence>
<accession>A0A0L1KFS4</accession>
<evidence type="ECO:0000259" key="7">
    <source>
        <dbReference type="Pfam" id="PF00924"/>
    </source>
</evidence>
<dbReference type="EMBL" id="JYNE01000021">
    <property type="protein sequence ID" value="KNH02729.1"/>
    <property type="molecule type" value="Genomic_DNA"/>
</dbReference>
<dbReference type="STRING" id="1306953.J121_1136"/>
<keyword evidence="2 5" id="KW-0812">Transmembrane</keyword>
<dbReference type="Pfam" id="PF00924">
    <property type="entry name" value="MS_channel_2nd"/>
    <property type="match status" value="1"/>
</dbReference>
<keyword evidence="3 5" id="KW-1133">Transmembrane helix</keyword>
<proteinExistence type="predicted"/>
<reference evidence="8" key="1">
    <citation type="submission" date="2015-02" db="EMBL/GenBank/DDBJ databases">
        <authorList>
            <person name="Chooi Y.-H."/>
        </authorList>
    </citation>
    <scope>NUCLEOTIDE SEQUENCE [LARGE SCALE GENOMIC DNA]</scope>
    <source>
        <strain evidence="8">LAMA 915</strain>
    </source>
</reference>
<feature type="chain" id="PRO_5005554791" evidence="6">
    <location>
        <begin position="32"/>
        <end position="576"/>
    </location>
</feature>
<feature type="signal peptide" evidence="6">
    <location>
        <begin position="1"/>
        <end position="31"/>
    </location>
</feature>
<comment type="caution">
    <text evidence="8">The sequence shown here is derived from an EMBL/GenBank/DDBJ whole genome shotgun (WGS) entry which is preliminary data.</text>
</comment>
<dbReference type="InterPro" id="IPR006685">
    <property type="entry name" value="MscS_channel_2nd"/>
</dbReference>
<dbReference type="InterPro" id="IPR023408">
    <property type="entry name" value="MscS_beta-dom_sf"/>
</dbReference>
<dbReference type="InterPro" id="IPR010920">
    <property type="entry name" value="LSM_dom_sf"/>
</dbReference>
<name>A0A0L1KFS4_9SPHN</name>
<feature type="transmembrane region" description="Helical" evidence="5">
    <location>
        <begin position="344"/>
        <end position="364"/>
    </location>
</feature>
<dbReference type="Proteomes" id="UP000037446">
    <property type="component" value="Unassembled WGS sequence"/>
</dbReference>
<dbReference type="PATRIC" id="fig|1306953.7.peg.1165"/>
<evidence type="ECO:0000256" key="4">
    <source>
        <dbReference type="ARBA" id="ARBA00023136"/>
    </source>
</evidence>
<dbReference type="Gene3D" id="2.30.30.60">
    <property type="match status" value="1"/>
</dbReference>
<evidence type="ECO:0000256" key="3">
    <source>
        <dbReference type="ARBA" id="ARBA00022989"/>
    </source>
</evidence>
<comment type="subcellular location">
    <subcellularLocation>
        <location evidence="1">Membrane</location>
    </subcellularLocation>
</comment>
<dbReference type="GO" id="GO:0008381">
    <property type="term" value="F:mechanosensitive monoatomic ion channel activity"/>
    <property type="evidence" value="ECO:0007669"/>
    <property type="project" value="UniProtKB-ARBA"/>
</dbReference>
<feature type="transmembrane region" description="Helical" evidence="5">
    <location>
        <begin position="370"/>
        <end position="390"/>
    </location>
</feature>
<keyword evidence="4 5" id="KW-0472">Membrane</keyword>
<sequence>MHWGRMGKHHISFTRALVTLICALFAVQAAAQSGRTVASDSEPFVYQVEQLQNAAGSAQTPLDLDTPMGLMESFMRAGEKEDWARAGAALDLANVDPAERQPEQLTAQLYDLMHRSVAFDWATLPDRPDAVDTTTTSKDPMSGVARRSLTIGQLELSNRTVPIRLARVQAPGGEPVWVFSRQTVENVPALYAVYGPSKFEKSLPPALRKQAFWTLAWWEVIALPLILFAGALAAALTYLAISRLRRRQDEDSKLYGVLQAIHLPATLLAFAGTFALVRLSFFRLSGPVKDLLDPLQLVLIIAAIIGIALSVIEALFDFATSQRTDELEAPDNNADRNFYTKMSAIRRIITVMILLAGIGFLLVASNLSSTLGFSIMASAGILGLVLAFAARKVLGDIMASVQIAFAQTARIGDAIRYDGQWCYVEKIGFTHLRLRTWDERRLIAPVSDFTNDSFENWTKEDASLMMHVELELDNRADVEALRQPFRDFVENDEDVVDPGDAQCEVVAQNARAMTVRFMARAADPKCGWAMHCRLRERMLQVASELDAGADREPAPAYFPREREVRMDLTRADEAQG</sequence>
<feature type="domain" description="Mechanosensitive ion channel MscS" evidence="7">
    <location>
        <begin position="393"/>
        <end position="459"/>
    </location>
</feature>
<evidence type="ECO:0000313" key="8">
    <source>
        <dbReference type="EMBL" id="KNH02729.1"/>
    </source>
</evidence>